<keyword evidence="3" id="KW-1133">Transmembrane helix</keyword>
<feature type="transmembrane region" description="Helical" evidence="3">
    <location>
        <begin position="146"/>
        <end position="169"/>
    </location>
</feature>
<keyword evidence="1 2" id="KW-0808">Transferase</keyword>
<dbReference type="EMBL" id="PDJC01000001">
    <property type="protein sequence ID" value="PFG15645.1"/>
    <property type="molecule type" value="Genomic_DNA"/>
</dbReference>
<comment type="caution">
    <text evidence="4">The sequence shown here is derived from an EMBL/GenBank/DDBJ whole genome shotgun (WGS) entry which is preliminary data.</text>
</comment>
<evidence type="ECO:0000256" key="2">
    <source>
        <dbReference type="RuleBase" id="RU003750"/>
    </source>
</evidence>
<keyword evidence="5" id="KW-1185">Reference proteome</keyword>
<sequence>MADRAEPWSQIRAELAKAQKSNRNAPAYSRWINRPLGRIFAATAFKLGMTPNQVTGVSAVFTFAGIGLLATGTASWVLAIAVTALLVIGYALDSADGQVARLRGGGSPAGEWLDHMVDAVKISSLHLAVAVFWFRNLDGLPVVTTLIPLVYAIEAAVWFFGFILTDLVLRERGAKQLTLAHQEASPSAFGSLIGIPGDYGFLALSMILIGVLPVWRVVYSLLLLANLGILTIQSVRWYRRVLTSTS</sequence>
<dbReference type="RefSeq" id="WP_098459260.1">
    <property type="nucleotide sequence ID" value="NZ_PDJC01000001.1"/>
</dbReference>
<dbReference type="GO" id="GO:0008654">
    <property type="term" value="P:phospholipid biosynthetic process"/>
    <property type="evidence" value="ECO:0007669"/>
    <property type="project" value="InterPro"/>
</dbReference>
<organism evidence="4 5">
    <name type="scientific">Propionicimonas paludicola</name>
    <dbReference type="NCBI Taxonomy" id="185243"/>
    <lineage>
        <taxon>Bacteria</taxon>
        <taxon>Bacillati</taxon>
        <taxon>Actinomycetota</taxon>
        <taxon>Actinomycetes</taxon>
        <taxon>Propionibacteriales</taxon>
        <taxon>Nocardioidaceae</taxon>
        <taxon>Propionicimonas</taxon>
    </lineage>
</organism>
<feature type="transmembrane region" description="Helical" evidence="3">
    <location>
        <begin position="217"/>
        <end position="238"/>
    </location>
</feature>
<feature type="transmembrane region" description="Helical" evidence="3">
    <location>
        <begin position="59"/>
        <end position="92"/>
    </location>
</feature>
<dbReference type="InterPro" id="IPR043130">
    <property type="entry name" value="CDP-OH_PTrfase_TM_dom"/>
</dbReference>
<keyword evidence="3" id="KW-0472">Membrane</keyword>
<evidence type="ECO:0000313" key="4">
    <source>
        <dbReference type="EMBL" id="PFG15645.1"/>
    </source>
</evidence>
<dbReference type="Gene3D" id="1.20.120.1760">
    <property type="match status" value="1"/>
</dbReference>
<dbReference type="OrthoDB" id="7390033at2"/>
<dbReference type="GO" id="GO:0016780">
    <property type="term" value="F:phosphotransferase activity, for other substituted phosphate groups"/>
    <property type="evidence" value="ECO:0007669"/>
    <property type="project" value="InterPro"/>
</dbReference>
<feature type="transmembrane region" description="Helical" evidence="3">
    <location>
        <begin position="189"/>
        <end position="211"/>
    </location>
</feature>
<keyword evidence="3" id="KW-0812">Transmembrane</keyword>
<dbReference type="Pfam" id="PF01066">
    <property type="entry name" value="CDP-OH_P_transf"/>
    <property type="match status" value="1"/>
</dbReference>
<dbReference type="InterPro" id="IPR048254">
    <property type="entry name" value="CDP_ALCOHOL_P_TRANSF_CS"/>
</dbReference>
<protein>
    <submittedName>
        <fullName evidence="4">CDP-alcohol phosphatidyltransferase-like enzyme</fullName>
    </submittedName>
</protein>
<evidence type="ECO:0000256" key="3">
    <source>
        <dbReference type="SAM" id="Phobius"/>
    </source>
</evidence>
<name>A0A2A9CNH9_9ACTN</name>
<accession>A0A2A9CNH9</accession>
<evidence type="ECO:0000313" key="5">
    <source>
        <dbReference type="Proteomes" id="UP000226079"/>
    </source>
</evidence>
<dbReference type="PROSITE" id="PS00379">
    <property type="entry name" value="CDP_ALCOHOL_P_TRANSF"/>
    <property type="match status" value="1"/>
</dbReference>
<gene>
    <name evidence="4" type="ORF">ATK74_0165</name>
</gene>
<dbReference type="GO" id="GO:0016020">
    <property type="term" value="C:membrane"/>
    <property type="evidence" value="ECO:0007669"/>
    <property type="project" value="InterPro"/>
</dbReference>
<dbReference type="Proteomes" id="UP000226079">
    <property type="component" value="Unassembled WGS sequence"/>
</dbReference>
<dbReference type="AlphaFoldDB" id="A0A2A9CNH9"/>
<reference evidence="4 5" key="1">
    <citation type="submission" date="2017-10" db="EMBL/GenBank/DDBJ databases">
        <title>Sequencing the genomes of 1000 actinobacteria strains.</title>
        <authorList>
            <person name="Klenk H.-P."/>
        </authorList>
    </citation>
    <scope>NUCLEOTIDE SEQUENCE [LARGE SCALE GENOMIC DNA]</scope>
    <source>
        <strain evidence="4 5">DSM 15597</strain>
    </source>
</reference>
<proteinExistence type="inferred from homology"/>
<evidence type="ECO:0000256" key="1">
    <source>
        <dbReference type="ARBA" id="ARBA00022679"/>
    </source>
</evidence>
<dbReference type="InterPro" id="IPR000462">
    <property type="entry name" value="CDP-OH_P_trans"/>
</dbReference>
<comment type="similarity">
    <text evidence="2">Belongs to the CDP-alcohol phosphatidyltransferase class-I family.</text>
</comment>